<name>A0A2H2ZWH5_TRIPA</name>
<dbReference type="AlphaFoldDB" id="A0A2H2ZWH5"/>
<keyword evidence="2" id="KW-1185">Reference proteome</keyword>
<organism evidence="1 2">
    <name type="scientific">Trichoderma parareesei</name>
    <name type="common">Filamentous fungus</name>
    <dbReference type="NCBI Taxonomy" id="858221"/>
    <lineage>
        <taxon>Eukaryota</taxon>
        <taxon>Fungi</taxon>
        <taxon>Dikarya</taxon>
        <taxon>Ascomycota</taxon>
        <taxon>Pezizomycotina</taxon>
        <taxon>Sordariomycetes</taxon>
        <taxon>Hypocreomycetidae</taxon>
        <taxon>Hypocreales</taxon>
        <taxon>Hypocreaceae</taxon>
        <taxon>Trichoderma</taxon>
    </lineage>
</organism>
<gene>
    <name evidence="1" type="ORF">A9Z42_0055860</name>
</gene>
<evidence type="ECO:0000313" key="2">
    <source>
        <dbReference type="Proteomes" id="UP000219286"/>
    </source>
</evidence>
<protein>
    <submittedName>
        <fullName evidence="1">Uncharacterized protein</fullName>
    </submittedName>
</protein>
<comment type="caution">
    <text evidence="1">The sequence shown here is derived from an EMBL/GenBank/DDBJ whole genome shotgun (WGS) entry which is preliminary data.</text>
</comment>
<accession>A0A2H2ZWH5</accession>
<evidence type="ECO:0000313" key="1">
    <source>
        <dbReference type="EMBL" id="OTA04985.1"/>
    </source>
</evidence>
<reference evidence="1 2" key="1">
    <citation type="journal article" date="2015" name="Genome Announc.">
        <title>Genome sequence and annotation of Trichoderma parareesei, the ancestor of the cellulase producer Trichoderma reesei.</title>
        <authorList>
            <person name="Yang D."/>
            <person name="Pomraning K."/>
            <person name="Kopchinskiy A."/>
            <person name="Karimi Aghcheh R."/>
            <person name="Atanasova L."/>
            <person name="Chenthamara K."/>
            <person name="Baker S.E."/>
            <person name="Zhang R."/>
            <person name="Shen Q."/>
            <person name="Freitag M."/>
            <person name="Kubicek C.P."/>
            <person name="Druzhinina I.S."/>
        </authorList>
    </citation>
    <scope>NUCLEOTIDE SEQUENCE [LARGE SCALE GENOMIC DNA]</scope>
    <source>
        <strain evidence="1 2">CBS 125925</strain>
    </source>
</reference>
<sequence length="184" mass="21334">MEASQNNYDFFQMTLELNNVTYLNLLDKIRADFGQIREMLMKISRDKEPSRRLLPWRKKRTRKNAGPEELLETVSLIIQRLDRLGVFSNNFADLLKDEKRLRDRVADRLMDHMSFRNAKVDYESLTQIVEEIYSDAAEVHRKAKGKLDAQQMDINKLVLSNLGGAHSEAIRGEIKQAVEEGAQP</sequence>
<proteinExistence type="predicted"/>
<dbReference type="EMBL" id="LFMI01000556">
    <property type="protein sequence ID" value="OTA04985.1"/>
    <property type="molecule type" value="Genomic_DNA"/>
</dbReference>
<dbReference type="Proteomes" id="UP000219286">
    <property type="component" value="Unassembled WGS sequence"/>
</dbReference>